<dbReference type="GeneID" id="65102740"/>
<protein>
    <submittedName>
        <fullName evidence="5">Terminase DNA binding subunit 2</fullName>
    </submittedName>
</protein>
<evidence type="ECO:0000313" key="5">
    <source>
        <dbReference type="EMBL" id="AZB49185.1"/>
    </source>
</evidence>
<evidence type="ECO:0000256" key="4">
    <source>
        <dbReference type="SAM" id="MobiDB-lite"/>
    </source>
</evidence>
<dbReference type="InterPro" id="IPR000501">
    <property type="entry name" value="UL28/UL56"/>
</dbReference>
<dbReference type="RefSeq" id="YP_010087455.1">
    <property type="nucleotide sequence ID" value="NC_055555.1"/>
</dbReference>
<feature type="region of interest" description="Disordered" evidence="4">
    <location>
        <begin position="400"/>
        <end position="423"/>
    </location>
</feature>
<keyword evidence="1" id="KW-1188">Viral release from host cell</keyword>
<sequence length="679" mass="77405">MTQELALIFAHINGLAMETCLIQYCDPASLDKQIILENYMQLSQLSMTLSPLLEKQHAIRTSPISLELHHLIKNLSSELKKIIELIHDGLDHIRYFSELHDITTCPQHFTGTMQFYGPCEVPISLYLINDVEILLKRLNAVFFCSSYQSTLKLLAEVGGFVQGLRGISPIPLPTVYNTTSPCITCSLEATLVPNQGESILANLIHCNCSHLCSPVRAEPIIGLFENELTQSGLVFQGTTYSHTASTTEHIPFSDTPPALLQYNIFQKVTPYIIDLSNLIYWNSGIKSRVAEKDKKLCSNLGKLLFRDTQMTEIRHKYYSSRKTPISPNHYFDMTKPDPLESLFTGGIFYSIGDTIEALKKDCSELFTRQANYQSILEQHNELYVRLNMALNGSLTNIQHPSPASTNATAPAMQRRNNVQRDSEQVKKDALARKEHYLKKVSKDGMDKLNRCLEKQASVLHDTLTLRVWGATMYTSLSNIMNHYLNRKLLLDTSRYEPGLDDFENCKYIKNILYTHSLSKEHISDLTMTFYRLLTGPLIKNEDMFPISINNQLAHALDAAGALAHHKIMIKSLIWPTIEPKDWIDIKHNMFYTISTTDLSICQREAMAYIRELVLSIALYNLVWKKSLEIYTPDFSSLESLKDGVYLTFEPSSPLVLVYGMTRRIFKDVYSMLYLHLQVE</sequence>
<name>A0A3S8D7P1_9GAMA</name>
<evidence type="ECO:0000256" key="3">
    <source>
        <dbReference type="ARBA" id="ARBA00023219"/>
    </source>
</evidence>
<gene>
    <name evidence="5" type="primary">ORF7</name>
</gene>
<keyword evidence="3" id="KW-0231">Viral genome packaging</keyword>
<dbReference type="GO" id="GO:0019073">
    <property type="term" value="P:viral DNA genome packaging"/>
    <property type="evidence" value="ECO:0007669"/>
    <property type="project" value="InterPro"/>
</dbReference>
<feature type="compositionally biased region" description="Low complexity" evidence="4">
    <location>
        <begin position="400"/>
        <end position="411"/>
    </location>
</feature>
<organism evidence="5">
    <name type="scientific">Phascolarctid gammaherpesvirus 1</name>
    <dbReference type="NCBI Taxonomy" id="2249313"/>
    <lineage>
        <taxon>Viruses</taxon>
        <taxon>Duplodnaviria</taxon>
        <taxon>Heunggongvirae</taxon>
        <taxon>Peploviricota</taxon>
        <taxon>Herviviricetes</taxon>
        <taxon>Herpesvirales</taxon>
        <taxon>Orthoherpesviridae</taxon>
        <taxon>Gammaherpesvirinae</taxon>
        <taxon>Manticavirus</taxon>
        <taxon>Manticavirus phascolarctidgamma1</taxon>
    </lineage>
</organism>
<evidence type="ECO:0000313" key="6">
    <source>
        <dbReference type="Proteomes" id="UP000677407"/>
    </source>
</evidence>
<dbReference type="Pfam" id="PF01366">
    <property type="entry name" value="PRTP"/>
    <property type="match status" value="1"/>
</dbReference>
<accession>A0A3S8D7P1</accession>
<reference evidence="5" key="1">
    <citation type="submission" date="2017-11" db="EMBL/GenBank/DDBJ databases">
        <title>The distinct marsupial branch of gammaherpesviruses includes novel host-derived genes seldom found in other viruses.</title>
        <authorList>
            <person name="Vaz P.K."/>
        </authorList>
    </citation>
    <scope>NUCLEOTIDE SEQUENCE</scope>
    <source>
        <strain evidence="5">36M/11</strain>
    </source>
</reference>
<evidence type="ECO:0000256" key="2">
    <source>
        <dbReference type="ARBA" id="ARBA00022921"/>
    </source>
</evidence>
<dbReference type="KEGG" id="vg:65102740"/>
<keyword evidence="6" id="KW-1185">Reference proteome</keyword>
<proteinExistence type="predicted"/>
<evidence type="ECO:0000256" key="1">
    <source>
        <dbReference type="ARBA" id="ARBA00022612"/>
    </source>
</evidence>
<dbReference type="Proteomes" id="UP000677407">
    <property type="component" value="Segment"/>
</dbReference>
<dbReference type="EMBL" id="MG452722">
    <property type="protein sequence ID" value="AZB49185.1"/>
    <property type="molecule type" value="Genomic_DNA"/>
</dbReference>
<keyword evidence="2" id="KW-0426">Late protein</keyword>